<evidence type="ECO:0000256" key="1">
    <source>
        <dbReference type="SAM" id="MobiDB-lite"/>
    </source>
</evidence>
<feature type="transmembrane region" description="Helical" evidence="2">
    <location>
        <begin position="14"/>
        <end position="34"/>
    </location>
</feature>
<comment type="caution">
    <text evidence="3">The sequence shown here is derived from an EMBL/GenBank/DDBJ whole genome shotgun (WGS) entry which is preliminary data.</text>
</comment>
<gene>
    <name evidence="3" type="ORF">LARSCL_LOCUS9457</name>
</gene>
<organism evidence="3 4">
    <name type="scientific">Larinioides sclopetarius</name>
    <dbReference type="NCBI Taxonomy" id="280406"/>
    <lineage>
        <taxon>Eukaryota</taxon>
        <taxon>Metazoa</taxon>
        <taxon>Ecdysozoa</taxon>
        <taxon>Arthropoda</taxon>
        <taxon>Chelicerata</taxon>
        <taxon>Arachnida</taxon>
        <taxon>Araneae</taxon>
        <taxon>Araneomorphae</taxon>
        <taxon>Entelegynae</taxon>
        <taxon>Araneoidea</taxon>
        <taxon>Araneidae</taxon>
        <taxon>Larinioides</taxon>
    </lineage>
</organism>
<proteinExistence type="predicted"/>
<feature type="region of interest" description="Disordered" evidence="1">
    <location>
        <begin position="50"/>
        <end position="97"/>
    </location>
</feature>
<keyword evidence="2" id="KW-0472">Membrane</keyword>
<evidence type="ECO:0000256" key="2">
    <source>
        <dbReference type="SAM" id="Phobius"/>
    </source>
</evidence>
<keyword evidence="2" id="KW-0812">Transmembrane</keyword>
<accession>A0AAV2A1K7</accession>
<keyword evidence="4" id="KW-1185">Reference proteome</keyword>
<reference evidence="3 4" key="1">
    <citation type="submission" date="2024-04" db="EMBL/GenBank/DDBJ databases">
        <authorList>
            <person name="Rising A."/>
            <person name="Reimegard J."/>
            <person name="Sonavane S."/>
            <person name="Akerstrom W."/>
            <person name="Nylinder S."/>
            <person name="Hedman E."/>
            <person name="Kallberg Y."/>
        </authorList>
    </citation>
    <scope>NUCLEOTIDE SEQUENCE [LARGE SCALE GENOMIC DNA]</scope>
</reference>
<feature type="compositionally biased region" description="Basic and acidic residues" evidence="1">
    <location>
        <begin position="50"/>
        <end position="85"/>
    </location>
</feature>
<dbReference type="EMBL" id="CAXIEN010000106">
    <property type="protein sequence ID" value="CAL1277869.1"/>
    <property type="molecule type" value="Genomic_DNA"/>
</dbReference>
<dbReference type="Proteomes" id="UP001497382">
    <property type="component" value="Unassembled WGS sequence"/>
</dbReference>
<evidence type="ECO:0000313" key="4">
    <source>
        <dbReference type="Proteomes" id="UP001497382"/>
    </source>
</evidence>
<name>A0AAV2A1K7_9ARAC</name>
<evidence type="ECO:0000313" key="3">
    <source>
        <dbReference type="EMBL" id="CAL1277869.1"/>
    </source>
</evidence>
<dbReference type="AlphaFoldDB" id="A0AAV2A1K7"/>
<keyword evidence="2" id="KW-1133">Transmembrane helix</keyword>
<sequence>MDVFSAIVSIMGKWTLIAGVIVIMIILLSIIIGYTRAFYEYKNVTGKYNPRDHENFTSERPSLFDRPDQISDNRRRNVSSSDREAAPLQRESSVKSVTLPTYEDLQPPSYDVAIHL</sequence>
<protein>
    <submittedName>
        <fullName evidence="3">Uncharacterized protein</fullName>
    </submittedName>
</protein>